<dbReference type="SMART" id="SM00980">
    <property type="entry name" value="THAP"/>
    <property type="match status" value="1"/>
</dbReference>
<gene>
    <name evidence="8" type="ORF">WMY93_001853</name>
</gene>
<keyword evidence="6" id="KW-0175">Coiled coil</keyword>
<dbReference type="GO" id="GO:0006357">
    <property type="term" value="P:regulation of transcription by RNA polymerase II"/>
    <property type="evidence" value="ECO:0007669"/>
    <property type="project" value="TreeGrafter"/>
</dbReference>
<dbReference type="Gene3D" id="6.20.210.20">
    <property type="entry name" value="THAP domain"/>
    <property type="match status" value="1"/>
</dbReference>
<dbReference type="PANTHER" id="PTHR46600">
    <property type="entry name" value="THAP DOMAIN-CONTAINING"/>
    <property type="match status" value="1"/>
</dbReference>
<keyword evidence="1" id="KW-0479">Metal-binding</keyword>
<keyword evidence="6" id="KW-0539">Nucleus</keyword>
<dbReference type="Proteomes" id="UP001460270">
    <property type="component" value="Unassembled WGS sequence"/>
</dbReference>
<dbReference type="GO" id="GO:0005654">
    <property type="term" value="C:nucleoplasm"/>
    <property type="evidence" value="ECO:0007669"/>
    <property type="project" value="UniProtKB-SubCell"/>
</dbReference>
<evidence type="ECO:0000256" key="5">
    <source>
        <dbReference type="PROSITE-ProRule" id="PRU00309"/>
    </source>
</evidence>
<proteinExistence type="inferred from homology"/>
<dbReference type="PROSITE" id="PS50950">
    <property type="entry name" value="ZF_THAP"/>
    <property type="match status" value="1"/>
</dbReference>
<comment type="subcellular location">
    <subcellularLocation>
        <location evidence="6">Nucleus</location>
        <location evidence="6">Nucleoplasm</location>
    </subcellularLocation>
</comment>
<evidence type="ECO:0000313" key="9">
    <source>
        <dbReference type="Proteomes" id="UP001460270"/>
    </source>
</evidence>
<keyword evidence="6" id="KW-0131">Cell cycle</keyword>
<keyword evidence="2 5" id="KW-0863">Zinc-finger</keyword>
<dbReference type="Pfam" id="PF05485">
    <property type="entry name" value="THAP"/>
    <property type="match status" value="1"/>
</dbReference>
<keyword evidence="4 5" id="KW-0238">DNA-binding</keyword>
<feature type="domain" description="THAP-type" evidence="7">
    <location>
        <begin position="21"/>
        <end position="101"/>
    </location>
</feature>
<comment type="function">
    <text evidence="6">DNA-binding transcription regulator that regulates endothelial cell proliferation and G1/S cell-cycle progression. Specifically binds the 5'-[AT]NTNN[GT]GGCA[AGT]-3' core DNA sequence and acts by modulating expression of pRB-E2F cell-cycle target genes.</text>
</comment>
<evidence type="ECO:0000256" key="1">
    <source>
        <dbReference type="ARBA" id="ARBA00022723"/>
    </source>
</evidence>
<evidence type="ECO:0000259" key="7">
    <source>
        <dbReference type="PROSITE" id="PS50950"/>
    </source>
</evidence>
<dbReference type="InterPro" id="IPR038441">
    <property type="entry name" value="THAP_Znf_sf"/>
</dbReference>
<dbReference type="AlphaFoldDB" id="A0AAW0Q1R4"/>
<organism evidence="8 9">
    <name type="scientific">Mugilogobius chulae</name>
    <name type="common">yellowstripe goby</name>
    <dbReference type="NCBI Taxonomy" id="88201"/>
    <lineage>
        <taxon>Eukaryota</taxon>
        <taxon>Metazoa</taxon>
        <taxon>Chordata</taxon>
        <taxon>Craniata</taxon>
        <taxon>Vertebrata</taxon>
        <taxon>Euteleostomi</taxon>
        <taxon>Actinopterygii</taxon>
        <taxon>Neopterygii</taxon>
        <taxon>Teleostei</taxon>
        <taxon>Neoteleostei</taxon>
        <taxon>Acanthomorphata</taxon>
        <taxon>Gobiaria</taxon>
        <taxon>Gobiiformes</taxon>
        <taxon>Gobioidei</taxon>
        <taxon>Gobiidae</taxon>
        <taxon>Gobionellinae</taxon>
        <taxon>Mugilogobius</taxon>
    </lineage>
</organism>
<keyword evidence="6" id="KW-0805">Transcription regulation</keyword>
<dbReference type="SMART" id="SM00692">
    <property type="entry name" value="DM3"/>
    <property type="match status" value="1"/>
</dbReference>
<evidence type="ECO:0000256" key="2">
    <source>
        <dbReference type="ARBA" id="ARBA00022771"/>
    </source>
</evidence>
<keyword evidence="3" id="KW-0862">Zinc</keyword>
<comment type="similarity">
    <text evidence="6">Belongs to the THAP1 family.</text>
</comment>
<keyword evidence="6" id="KW-0804">Transcription</keyword>
<dbReference type="GO" id="GO:0003700">
    <property type="term" value="F:DNA-binding transcription factor activity"/>
    <property type="evidence" value="ECO:0007669"/>
    <property type="project" value="UniProtKB-UniRule"/>
</dbReference>
<dbReference type="EMBL" id="JBBPFD010000002">
    <property type="protein sequence ID" value="KAK7938527.1"/>
    <property type="molecule type" value="Genomic_DNA"/>
</dbReference>
<evidence type="ECO:0000256" key="4">
    <source>
        <dbReference type="ARBA" id="ARBA00023125"/>
    </source>
</evidence>
<dbReference type="GO" id="GO:0008270">
    <property type="term" value="F:zinc ion binding"/>
    <property type="evidence" value="ECO:0007669"/>
    <property type="project" value="UniProtKB-KW"/>
</dbReference>
<comment type="caution">
    <text evidence="8">The sequence shown here is derived from an EMBL/GenBank/DDBJ whole genome shotgun (WGS) entry which is preliminary data.</text>
</comment>
<dbReference type="GO" id="GO:0000978">
    <property type="term" value="F:RNA polymerase II cis-regulatory region sequence-specific DNA binding"/>
    <property type="evidence" value="ECO:0007669"/>
    <property type="project" value="TreeGrafter"/>
</dbReference>
<name>A0AAW0Q1R4_9GOBI</name>
<protein>
    <recommendedName>
        <fullName evidence="6">THAP domain-containing protein 1</fullName>
    </recommendedName>
</protein>
<evidence type="ECO:0000256" key="6">
    <source>
        <dbReference type="RuleBase" id="RU369073"/>
    </source>
</evidence>
<accession>A0AAW0Q1R4</accession>
<dbReference type="InterPro" id="IPR006612">
    <property type="entry name" value="THAP_Znf"/>
</dbReference>
<dbReference type="InterPro" id="IPR026516">
    <property type="entry name" value="THAP1/10"/>
</dbReference>
<dbReference type="SUPFAM" id="SSF57716">
    <property type="entry name" value="Glucocorticoid receptor-like (DNA-binding domain)"/>
    <property type="match status" value="1"/>
</dbReference>
<keyword evidence="9" id="KW-1185">Reference proteome</keyword>
<evidence type="ECO:0000313" key="8">
    <source>
        <dbReference type="EMBL" id="KAK7938527.1"/>
    </source>
</evidence>
<dbReference type="GO" id="GO:0001935">
    <property type="term" value="P:endothelial cell proliferation"/>
    <property type="evidence" value="ECO:0007669"/>
    <property type="project" value="UniProtKB-UniRule"/>
</dbReference>
<reference evidence="9" key="1">
    <citation type="submission" date="2024-04" db="EMBL/GenBank/DDBJ databases">
        <title>Salinicola lusitanus LLJ914,a marine bacterium isolated from the Okinawa Trough.</title>
        <authorList>
            <person name="Li J."/>
        </authorList>
    </citation>
    <scope>NUCLEOTIDE SEQUENCE [LARGE SCALE GENOMIC DNA]</scope>
</reference>
<dbReference type="PANTHER" id="PTHR46600:SF7">
    <property type="entry name" value="SI:DKEY-228B2.6-RELATED"/>
    <property type="match status" value="1"/>
</dbReference>
<evidence type="ECO:0000256" key="3">
    <source>
        <dbReference type="ARBA" id="ARBA00022833"/>
    </source>
</evidence>
<sequence length="207" mass="23916">MNSRKQKRKDRIILQKAEGGGSDYCCVPLCTASARFNKMLSFHWFPKDPVLRDQWLLKIRREGFKVTISSRVCSRHFEAGEIFVTASGKRCLHPKSIPSLFHWNDFSKKTPRPEVWERCPRPHETAAAAAEDESSEDAVGSFSGCPSIKDHDYAKSPFLVVDRNKYEHLSSAEIEKLTRQLESFQLTQRFGLQRFALSPDDIRYYTR</sequence>